<dbReference type="RefSeq" id="WP_342628305.1">
    <property type="nucleotide sequence ID" value="NZ_CP152276.1"/>
</dbReference>
<feature type="transmembrane region" description="Helical" evidence="2">
    <location>
        <begin position="83"/>
        <end position="103"/>
    </location>
</feature>
<evidence type="ECO:0008006" key="5">
    <source>
        <dbReference type="Google" id="ProtNLM"/>
    </source>
</evidence>
<sequence>MIAYSGWIGGPLGGLLLALHLALMLALAPLLRGAIDAGAARLGGAAPPPVLLRWCLILAQARRQGLRAAIGCATGGADLPPGLALAAALAACALVPSFALGLPSAGLSDLLALVTLLGAARLAALLPGLAAGVAASGRQAVGGIVALALAQTVFPLLLAVAMLATGSTTLDAMLTRLHDPELAGSRTPLVLAALSLLLAGSDAPAPGSPPFGLSPNPAPDPPADAGGRDRAALDLASDLSLLAWLTLAGDLAWPAALALPGEVLGGVPAALPGAILAWLARTALLAGALVAARALVLAPDRAARARLLLALLLALLAVVVLFAGRDFG</sequence>
<accession>A0ABZ3D514</accession>
<feature type="transmembrane region" description="Helical" evidence="2">
    <location>
        <begin position="140"/>
        <end position="164"/>
    </location>
</feature>
<gene>
    <name evidence="3" type="ORF">AAC691_20735</name>
</gene>
<feature type="region of interest" description="Disordered" evidence="1">
    <location>
        <begin position="208"/>
        <end position="228"/>
    </location>
</feature>
<evidence type="ECO:0000313" key="3">
    <source>
        <dbReference type="EMBL" id="XAE42642.1"/>
    </source>
</evidence>
<feature type="transmembrane region" description="Helical" evidence="2">
    <location>
        <begin position="110"/>
        <end position="134"/>
    </location>
</feature>
<evidence type="ECO:0000256" key="2">
    <source>
        <dbReference type="SAM" id="Phobius"/>
    </source>
</evidence>
<dbReference type="Proteomes" id="UP001449795">
    <property type="component" value="Chromosome"/>
</dbReference>
<keyword evidence="2" id="KW-1133">Transmembrane helix</keyword>
<proteinExistence type="predicted"/>
<feature type="transmembrane region" description="Helical" evidence="2">
    <location>
        <begin position="271"/>
        <end position="295"/>
    </location>
</feature>
<evidence type="ECO:0000256" key="1">
    <source>
        <dbReference type="SAM" id="MobiDB-lite"/>
    </source>
</evidence>
<organism evidence="3 4">
    <name type="scientific">Nguyenibacter vanlangensis</name>
    <dbReference type="NCBI Taxonomy" id="1216886"/>
    <lineage>
        <taxon>Bacteria</taxon>
        <taxon>Pseudomonadati</taxon>
        <taxon>Pseudomonadota</taxon>
        <taxon>Alphaproteobacteria</taxon>
        <taxon>Acetobacterales</taxon>
        <taxon>Acetobacteraceae</taxon>
        <taxon>Nguyenibacter</taxon>
    </lineage>
</organism>
<feature type="transmembrane region" description="Helical" evidence="2">
    <location>
        <begin position="307"/>
        <end position="324"/>
    </location>
</feature>
<dbReference type="EMBL" id="CP152276">
    <property type="protein sequence ID" value="XAE42642.1"/>
    <property type="molecule type" value="Genomic_DNA"/>
</dbReference>
<keyword evidence="4" id="KW-1185">Reference proteome</keyword>
<keyword evidence="2" id="KW-0472">Membrane</keyword>
<keyword evidence="2" id="KW-0812">Transmembrane</keyword>
<name>A0ABZ3D514_9PROT</name>
<protein>
    <recommendedName>
        <fullName evidence="5">Formate hydrogenlyase subunit 4</fullName>
    </recommendedName>
</protein>
<reference evidence="3 4" key="1">
    <citation type="submission" date="2024-04" db="EMBL/GenBank/DDBJ databases">
        <title>Complete genome sequence of Nguyenibacter vanlangesis HBCM-1154, a strain capable of nitrogen fixation, IAA production, and phosphorus solubilization isolated from sugarcane soil.</title>
        <authorList>
            <person name="MY HANH P."/>
        </authorList>
    </citation>
    <scope>NUCLEOTIDE SEQUENCE [LARGE SCALE GENOMIC DNA]</scope>
    <source>
        <strain evidence="3 4">HBCM 1154</strain>
    </source>
</reference>
<evidence type="ECO:0000313" key="4">
    <source>
        <dbReference type="Proteomes" id="UP001449795"/>
    </source>
</evidence>